<dbReference type="Proteomes" id="UP000184330">
    <property type="component" value="Unassembled WGS sequence"/>
</dbReference>
<reference evidence="2 3" key="1">
    <citation type="submission" date="2016-03" db="EMBL/GenBank/DDBJ databases">
        <authorList>
            <person name="Ploux O."/>
        </authorList>
    </citation>
    <scope>NUCLEOTIDE SEQUENCE [LARGE SCALE GENOMIC DNA]</scope>
    <source>
        <strain evidence="2 3">UAMH 11012</strain>
    </source>
</reference>
<proteinExistence type="predicted"/>
<dbReference type="EMBL" id="FJOG01000048">
    <property type="protein sequence ID" value="CZR67849.1"/>
    <property type="molecule type" value="Genomic_DNA"/>
</dbReference>
<evidence type="ECO:0000256" key="1">
    <source>
        <dbReference type="SAM" id="MobiDB-lite"/>
    </source>
</evidence>
<feature type="compositionally biased region" description="Acidic residues" evidence="1">
    <location>
        <begin position="219"/>
        <end position="228"/>
    </location>
</feature>
<accession>A0A1L7XS95</accession>
<gene>
    <name evidence="2" type="ORF">PAC_17748</name>
</gene>
<sequence>MENAGQQTVDERWVEYEEMRLAQQEQKRIAVKYPDLANEVGVTPLVLGLVNQANNHFGKASFQDYISSFSLQDPEEHGNVYIVASLRGAGSRMYLSKHSSVSVVLTREFFRRRVKGKPKAVTQYTIIDFAAKERTPWKPIDEGAERGEIPEGAAIYTSTPTPVELPSIAPLDDNALSETEPNDTEMAGASRELSSPPDSVLIIEIPNYVHEEETMTPEADNDNDEDDDTGSKATDSTVSENDSVYVPSRSPSLYDPLRSPKTRIPSVLPTLVEDK</sequence>
<feature type="region of interest" description="Disordered" evidence="1">
    <location>
        <begin position="157"/>
        <end position="200"/>
    </location>
</feature>
<keyword evidence="3" id="KW-1185">Reference proteome</keyword>
<feature type="region of interest" description="Disordered" evidence="1">
    <location>
        <begin position="214"/>
        <end position="275"/>
    </location>
</feature>
<name>A0A1L7XS95_9HELO</name>
<dbReference type="AlphaFoldDB" id="A0A1L7XS95"/>
<evidence type="ECO:0000313" key="2">
    <source>
        <dbReference type="EMBL" id="CZR67849.1"/>
    </source>
</evidence>
<feature type="compositionally biased region" description="Polar residues" evidence="1">
    <location>
        <begin position="231"/>
        <end position="242"/>
    </location>
</feature>
<evidence type="ECO:0000313" key="3">
    <source>
        <dbReference type="Proteomes" id="UP000184330"/>
    </source>
</evidence>
<dbReference type="OrthoDB" id="10378770at2759"/>
<organism evidence="2 3">
    <name type="scientific">Phialocephala subalpina</name>
    <dbReference type="NCBI Taxonomy" id="576137"/>
    <lineage>
        <taxon>Eukaryota</taxon>
        <taxon>Fungi</taxon>
        <taxon>Dikarya</taxon>
        <taxon>Ascomycota</taxon>
        <taxon>Pezizomycotina</taxon>
        <taxon>Leotiomycetes</taxon>
        <taxon>Helotiales</taxon>
        <taxon>Mollisiaceae</taxon>
        <taxon>Phialocephala</taxon>
        <taxon>Phialocephala fortinii species complex</taxon>
    </lineage>
</organism>
<protein>
    <submittedName>
        <fullName evidence="2">Uncharacterized protein</fullName>
    </submittedName>
</protein>